<reference evidence="11" key="1">
    <citation type="submission" date="2016-04" db="EMBL/GenBank/DDBJ databases">
        <authorList>
            <person name="Osei Sekyere J."/>
            <person name="Sivertsen A."/>
            <person name="Pedersen A.T."/>
            <person name="Sundsfjord A."/>
        </authorList>
    </citation>
    <scope>NUCLEOTIDE SEQUENCE [LARGE SCALE GENOMIC DNA]</scope>
    <source>
        <strain evidence="11">945174350</strain>
    </source>
</reference>
<protein>
    <submittedName>
        <fullName evidence="10">Cellulose synthase</fullName>
    </submittedName>
</protein>
<evidence type="ECO:0000256" key="4">
    <source>
        <dbReference type="ARBA" id="ARBA00022679"/>
    </source>
</evidence>
<dbReference type="RefSeq" id="WP_055317124.1">
    <property type="nucleotide sequence ID" value="NZ_CADDTT010000060.1"/>
</dbReference>
<comment type="subcellular location">
    <subcellularLocation>
        <location evidence="1">Membrane</location>
        <topology evidence="1">Multi-pass membrane protein</topology>
    </subcellularLocation>
</comment>
<gene>
    <name evidence="10" type="ORF">AN695_0225375</name>
</gene>
<evidence type="ECO:0000256" key="2">
    <source>
        <dbReference type="ARBA" id="ARBA00004881"/>
    </source>
</evidence>
<dbReference type="Proteomes" id="UP000050489">
    <property type="component" value="Unassembled WGS sequence"/>
</dbReference>
<dbReference type="PANTHER" id="PTHR43867:SF2">
    <property type="entry name" value="CELLULOSE SYNTHASE CATALYTIC SUBUNIT A [UDP-FORMING]"/>
    <property type="match status" value="1"/>
</dbReference>
<feature type="transmembrane region" description="Helical" evidence="8">
    <location>
        <begin position="438"/>
        <end position="460"/>
    </location>
</feature>
<evidence type="ECO:0000256" key="1">
    <source>
        <dbReference type="ARBA" id="ARBA00004141"/>
    </source>
</evidence>
<dbReference type="GO" id="GO:0016758">
    <property type="term" value="F:hexosyltransferase activity"/>
    <property type="evidence" value="ECO:0007669"/>
    <property type="project" value="TreeGrafter"/>
</dbReference>
<feature type="transmembrane region" description="Helical" evidence="8">
    <location>
        <begin position="545"/>
        <end position="564"/>
    </location>
</feature>
<keyword evidence="4" id="KW-0808">Transferase</keyword>
<keyword evidence="6 8" id="KW-1133">Transmembrane helix</keyword>
<evidence type="ECO:0000256" key="7">
    <source>
        <dbReference type="ARBA" id="ARBA00023136"/>
    </source>
</evidence>
<dbReference type="InterPro" id="IPR001173">
    <property type="entry name" value="Glyco_trans_2-like"/>
</dbReference>
<feature type="domain" description="Glycosyltransferase 2-like" evidence="9">
    <location>
        <begin position="115"/>
        <end position="238"/>
    </location>
</feature>
<evidence type="ECO:0000313" key="11">
    <source>
        <dbReference type="Proteomes" id="UP000050489"/>
    </source>
</evidence>
<dbReference type="EMBL" id="LJEX02000140">
    <property type="protein sequence ID" value="OCO80179.1"/>
    <property type="molecule type" value="Genomic_DNA"/>
</dbReference>
<organism evidence="10 11">
    <name type="scientific">Serratia marcescens</name>
    <dbReference type="NCBI Taxonomy" id="615"/>
    <lineage>
        <taxon>Bacteria</taxon>
        <taxon>Pseudomonadati</taxon>
        <taxon>Pseudomonadota</taxon>
        <taxon>Gammaproteobacteria</taxon>
        <taxon>Enterobacterales</taxon>
        <taxon>Yersiniaceae</taxon>
        <taxon>Serratia</taxon>
    </lineage>
</organism>
<sequence>MAHFYFSSFEKRSPPAPLKTSRAIAFLWQTLAVAALVVGANYIRWRWMASLNYDALWYAVPLVIAETLAYCGTILFTFNLWQVRDVERRPPPRDIRQCLDSDDAIAPRPVKVDLFIATYSEDTELVRLSIQDAKRVTYPFPLDYRIHVLDDGKRAEMRRVAEQEGVNYLSRENNIGFKAGNLRNGLEHTDGDFIVICDADTRVFPSILTDTLGYFRDPLVAWVQTPQWFYDLPAGKRLPYWLKGKLGQPGYVAGRALEKVMGPLTVGHDPFFNDPKMFYDVILRRRNWANAAFCCGAASLHRREAIMQSALRSYARAVETEIDRYTRDVTDAGLRDELGRAMKPQVALDTELTPYKFHVSEDIYTSIVLHGDPERRWRSVMHPEVESKMLSPQDLLTWMIQRFKYAAGSLDIALHDAVFSAKNFRLSLAQKLMYGTTFWSYLACLWNTVFLISPLIYLFTGIPPVSAYSLPFYLHFLPFFLLSELAFMFGTWGISAWDGKASYLSLYSMNLRALDTVLRGEKIKFHVTPKERQQGNFLTLVKPQLAIIALTLLGLLWGGIQLYLGKVDDPAGYVINIFWGGVNIIAMLPMVLAALWRPESETPSEQQEAGQA</sequence>
<proteinExistence type="predicted"/>
<accession>A0A2F0P7Z2</accession>
<dbReference type="InterPro" id="IPR029044">
    <property type="entry name" value="Nucleotide-diphossugar_trans"/>
</dbReference>
<evidence type="ECO:0000256" key="3">
    <source>
        <dbReference type="ARBA" id="ARBA00022676"/>
    </source>
</evidence>
<dbReference type="InterPro" id="IPR050321">
    <property type="entry name" value="Glycosyltr_2/OpgH_subfam"/>
</dbReference>
<comment type="caution">
    <text evidence="10">The sequence shown here is derived from an EMBL/GenBank/DDBJ whole genome shotgun (WGS) entry which is preliminary data.</text>
</comment>
<evidence type="ECO:0000256" key="6">
    <source>
        <dbReference type="ARBA" id="ARBA00022989"/>
    </source>
</evidence>
<evidence type="ECO:0000313" key="10">
    <source>
        <dbReference type="EMBL" id="OCO80179.1"/>
    </source>
</evidence>
<dbReference type="PANTHER" id="PTHR43867">
    <property type="entry name" value="CELLULOSE SYNTHASE CATALYTIC SUBUNIT A [UDP-FORMING]"/>
    <property type="match status" value="1"/>
</dbReference>
<dbReference type="AlphaFoldDB" id="A0A2F0P7Z2"/>
<dbReference type="SUPFAM" id="SSF53448">
    <property type="entry name" value="Nucleotide-diphospho-sugar transferases"/>
    <property type="match status" value="1"/>
</dbReference>
<dbReference type="Gene3D" id="3.90.550.10">
    <property type="entry name" value="Spore Coat Polysaccharide Biosynthesis Protein SpsA, Chain A"/>
    <property type="match status" value="1"/>
</dbReference>
<keyword evidence="5 8" id="KW-0812">Transmembrane</keyword>
<keyword evidence="3" id="KW-0328">Glycosyltransferase</keyword>
<comment type="pathway">
    <text evidence="2">Glycan metabolism.</text>
</comment>
<evidence type="ECO:0000259" key="9">
    <source>
        <dbReference type="Pfam" id="PF00535"/>
    </source>
</evidence>
<dbReference type="GO" id="GO:0005886">
    <property type="term" value="C:plasma membrane"/>
    <property type="evidence" value="ECO:0007669"/>
    <property type="project" value="TreeGrafter"/>
</dbReference>
<feature type="transmembrane region" description="Helical" evidence="8">
    <location>
        <begin position="576"/>
        <end position="596"/>
    </location>
</feature>
<feature type="transmembrane region" description="Helical" evidence="8">
    <location>
        <begin position="472"/>
        <end position="494"/>
    </location>
</feature>
<dbReference type="Pfam" id="PF00535">
    <property type="entry name" value="Glycos_transf_2"/>
    <property type="match status" value="1"/>
</dbReference>
<keyword evidence="7 8" id="KW-0472">Membrane</keyword>
<evidence type="ECO:0000256" key="5">
    <source>
        <dbReference type="ARBA" id="ARBA00022692"/>
    </source>
</evidence>
<name>A0A2F0P7Z2_SERMA</name>
<feature type="transmembrane region" description="Helical" evidence="8">
    <location>
        <begin position="55"/>
        <end position="81"/>
    </location>
</feature>
<evidence type="ECO:0000256" key="8">
    <source>
        <dbReference type="SAM" id="Phobius"/>
    </source>
</evidence>